<dbReference type="CDD" id="cd02037">
    <property type="entry name" value="Mrp_NBP35"/>
    <property type="match status" value="1"/>
</dbReference>
<dbReference type="InterPro" id="IPR000808">
    <property type="entry name" value="Mrp-like_CS"/>
</dbReference>
<gene>
    <name evidence="7" type="primary">nubpl</name>
    <name evidence="7" type="ORF">DFA_08865</name>
</gene>
<keyword evidence="8" id="KW-1185">Reference proteome</keyword>
<evidence type="ECO:0000313" key="8">
    <source>
        <dbReference type="Proteomes" id="UP000007797"/>
    </source>
</evidence>
<keyword evidence="3" id="KW-0067">ATP-binding</keyword>
<dbReference type="InterPro" id="IPR033756">
    <property type="entry name" value="YlxH/NBP35"/>
</dbReference>
<dbReference type="InterPro" id="IPR027417">
    <property type="entry name" value="P-loop_NTPase"/>
</dbReference>
<dbReference type="InterPro" id="IPR044304">
    <property type="entry name" value="NUBPL-like"/>
</dbReference>
<dbReference type="FunFam" id="3.40.50.300:FF:000418">
    <property type="entry name" value="Iron-sulfur cluster carrier protein"/>
    <property type="match status" value="1"/>
</dbReference>
<sequence length="353" mass="38536">MINYRNILKLNTITKSSLIGLTSSISSVSSISKLPSSYSYQSKNVINNKNSNTTYLNSNNKISNHHHHHHHHRSYSFIGHGNKDPNQKISLPNIKYIIAVSSAKGGVGKSTLSVNLALALNAMPGISVGILDADVFGPSLPIMMNLRNQQPAIEETTKRMIPLQNYGIKCMSMGFLVEEDDAMIWRGPMVMGALEKLLGSTAWGNLDVLVVDLPPGTGDAILTMCQRVPLSGAVIISTPQDVALADVIRGVKMFNKVNIPILGVVENMSHFECPNCNHSSNIFGKEGAVKTARDLGLELLGEVPINIDIRECADKGTPITISQPESKQATIYKSIAKKMLEQLLKLKQQQQQK</sequence>
<dbReference type="STRING" id="1054147.F4Q4R8"/>
<keyword evidence="2" id="KW-0547">Nucleotide-binding</keyword>
<accession>F4Q4R8</accession>
<dbReference type="SUPFAM" id="SSF52540">
    <property type="entry name" value="P-loop containing nucleoside triphosphate hydrolases"/>
    <property type="match status" value="1"/>
</dbReference>
<keyword evidence="5" id="KW-0411">Iron-sulfur</keyword>
<name>F4Q4R8_CACFS</name>
<dbReference type="GO" id="GO:0046872">
    <property type="term" value="F:metal ion binding"/>
    <property type="evidence" value="ECO:0007669"/>
    <property type="project" value="UniProtKB-KW"/>
</dbReference>
<evidence type="ECO:0000256" key="4">
    <source>
        <dbReference type="ARBA" id="ARBA00023004"/>
    </source>
</evidence>
<comment type="similarity">
    <text evidence="6">Belongs to the Mrp/NBP35 ATP-binding proteins family.</text>
</comment>
<dbReference type="AlphaFoldDB" id="F4Q4R8"/>
<dbReference type="GO" id="GO:0005524">
    <property type="term" value="F:ATP binding"/>
    <property type="evidence" value="ECO:0007669"/>
    <property type="project" value="UniProtKB-KW"/>
</dbReference>
<keyword evidence="1" id="KW-0479">Metal-binding</keyword>
<dbReference type="GeneID" id="14869880"/>
<reference evidence="8" key="1">
    <citation type="journal article" date="2011" name="Genome Res.">
        <title>Phylogeny-wide analysis of social amoeba genomes highlights ancient origins for complex intercellular communication.</title>
        <authorList>
            <person name="Heidel A.J."/>
            <person name="Lawal H.M."/>
            <person name="Felder M."/>
            <person name="Schilde C."/>
            <person name="Helps N.R."/>
            <person name="Tunggal B."/>
            <person name="Rivero F."/>
            <person name="John U."/>
            <person name="Schleicher M."/>
            <person name="Eichinger L."/>
            <person name="Platzer M."/>
            <person name="Noegel A.A."/>
            <person name="Schaap P."/>
            <person name="Gloeckner G."/>
        </authorList>
    </citation>
    <scope>NUCLEOTIDE SEQUENCE [LARGE SCALE GENOMIC DNA]</scope>
    <source>
        <strain evidence="8">SH3</strain>
    </source>
</reference>
<dbReference type="GO" id="GO:0016226">
    <property type="term" value="P:iron-sulfur cluster assembly"/>
    <property type="evidence" value="ECO:0007669"/>
    <property type="project" value="InterPro"/>
</dbReference>
<dbReference type="HAMAP" id="MF_02040">
    <property type="entry name" value="Mrp_NBP35"/>
    <property type="match status" value="1"/>
</dbReference>
<dbReference type="Gene3D" id="3.40.50.300">
    <property type="entry name" value="P-loop containing nucleotide triphosphate hydrolases"/>
    <property type="match status" value="1"/>
</dbReference>
<evidence type="ECO:0000256" key="1">
    <source>
        <dbReference type="ARBA" id="ARBA00022723"/>
    </source>
</evidence>
<dbReference type="GO" id="GO:0140663">
    <property type="term" value="F:ATP-dependent FeS chaperone activity"/>
    <property type="evidence" value="ECO:0007669"/>
    <property type="project" value="InterPro"/>
</dbReference>
<dbReference type="Pfam" id="PF10609">
    <property type="entry name" value="ParA"/>
    <property type="match status" value="1"/>
</dbReference>
<evidence type="ECO:0000256" key="5">
    <source>
        <dbReference type="ARBA" id="ARBA00023014"/>
    </source>
</evidence>
<organism evidence="7 8">
    <name type="scientific">Cavenderia fasciculata</name>
    <name type="common">Slime mold</name>
    <name type="synonym">Dictyostelium fasciculatum</name>
    <dbReference type="NCBI Taxonomy" id="261658"/>
    <lineage>
        <taxon>Eukaryota</taxon>
        <taxon>Amoebozoa</taxon>
        <taxon>Evosea</taxon>
        <taxon>Eumycetozoa</taxon>
        <taxon>Dictyostelia</taxon>
        <taxon>Acytosteliales</taxon>
        <taxon>Cavenderiaceae</taxon>
        <taxon>Cavenderia</taxon>
    </lineage>
</organism>
<dbReference type="GO" id="GO:0032981">
    <property type="term" value="P:mitochondrial respiratory chain complex I assembly"/>
    <property type="evidence" value="ECO:0007669"/>
    <property type="project" value="TreeGrafter"/>
</dbReference>
<dbReference type="InterPro" id="IPR019591">
    <property type="entry name" value="Mrp/NBP35_ATP-bd"/>
</dbReference>
<evidence type="ECO:0000256" key="6">
    <source>
        <dbReference type="ARBA" id="ARBA00024036"/>
    </source>
</evidence>
<dbReference type="OrthoDB" id="1741334at2759"/>
<keyword evidence="4" id="KW-0408">Iron</keyword>
<dbReference type="PROSITE" id="PS01215">
    <property type="entry name" value="MRP"/>
    <property type="match status" value="1"/>
</dbReference>
<dbReference type="KEGG" id="dfa:DFA_08865"/>
<dbReference type="RefSeq" id="XP_004356348.1">
    <property type="nucleotide sequence ID" value="XM_004356295.1"/>
</dbReference>
<dbReference type="GO" id="GO:0051539">
    <property type="term" value="F:4 iron, 4 sulfur cluster binding"/>
    <property type="evidence" value="ECO:0007669"/>
    <property type="project" value="TreeGrafter"/>
</dbReference>
<protein>
    <submittedName>
        <fullName evidence="7">Mrp/NBP35 family protein</fullName>
    </submittedName>
</protein>
<proteinExistence type="inferred from homology"/>
<dbReference type="OMA" id="CNHESHI"/>
<evidence type="ECO:0000256" key="2">
    <source>
        <dbReference type="ARBA" id="ARBA00022741"/>
    </source>
</evidence>
<dbReference type="PANTHER" id="PTHR42961:SF2">
    <property type="entry name" value="IRON-SULFUR PROTEIN NUBPL"/>
    <property type="match status" value="1"/>
</dbReference>
<dbReference type="PANTHER" id="PTHR42961">
    <property type="entry name" value="IRON-SULFUR PROTEIN NUBPL"/>
    <property type="match status" value="1"/>
</dbReference>
<evidence type="ECO:0000256" key="3">
    <source>
        <dbReference type="ARBA" id="ARBA00022840"/>
    </source>
</evidence>
<dbReference type="Proteomes" id="UP000007797">
    <property type="component" value="Unassembled WGS sequence"/>
</dbReference>
<dbReference type="EMBL" id="GL883021">
    <property type="protein sequence ID" value="EGG17864.1"/>
    <property type="molecule type" value="Genomic_DNA"/>
</dbReference>
<dbReference type="GO" id="GO:0005739">
    <property type="term" value="C:mitochondrion"/>
    <property type="evidence" value="ECO:0007669"/>
    <property type="project" value="TreeGrafter"/>
</dbReference>
<evidence type="ECO:0000313" key="7">
    <source>
        <dbReference type="EMBL" id="EGG17864.1"/>
    </source>
</evidence>